<dbReference type="EMBL" id="SMMG02000003">
    <property type="protein sequence ID" value="KAA3480287.1"/>
    <property type="molecule type" value="Genomic_DNA"/>
</dbReference>
<comment type="caution">
    <text evidence="1">The sequence shown here is derived from an EMBL/GenBank/DDBJ whole genome shotgun (WGS) entry which is preliminary data.</text>
</comment>
<dbReference type="Proteomes" id="UP000325315">
    <property type="component" value="Unassembled WGS sequence"/>
</dbReference>
<name>A0A5B6WGP9_9ROSI</name>
<accession>A0A5B6WGP9</accession>
<protein>
    <submittedName>
        <fullName evidence="1">Uncharacterized protein</fullName>
    </submittedName>
</protein>
<gene>
    <name evidence="1" type="ORF">EPI10_020735</name>
</gene>
<evidence type="ECO:0000313" key="2">
    <source>
        <dbReference type="Proteomes" id="UP000325315"/>
    </source>
</evidence>
<keyword evidence="2" id="KW-1185">Reference proteome</keyword>
<evidence type="ECO:0000313" key="1">
    <source>
        <dbReference type="EMBL" id="KAA3480287.1"/>
    </source>
</evidence>
<proteinExistence type="predicted"/>
<dbReference type="AlphaFoldDB" id="A0A5B6WGP9"/>
<reference evidence="1" key="1">
    <citation type="submission" date="2019-08" db="EMBL/GenBank/DDBJ databases">
        <authorList>
            <person name="Liu F."/>
        </authorList>
    </citation>
    <scope>NUCLEOTIDE SEQUENCE [LARGE SCALE GENOMIC DNA]</scope>
    <source>
        <strain evidence="1">PA1801</strain>
        <tissue evidence="1">Leaf</tissue>
    </source>
</reference>
<sequence length="62" mass="7125">MVGCGALAKENKYRLFRLLTCFCQWITSMQWHKLVPPIRLISGWSTKILSNPPCNEEMVSTP</sequence>
<organism evidence="1 2">
    <name type="scientific">Gossypium australe</name>
    <dbReference type="NCBI Taxonomy" id="47621"/>
    <lineage>
        <taxon>Eukaryota</taxon>
        <taxon>Viridiplantae</taxon>
        <taxon>Streptophyta</taxon>
        <taxon>Embryophyta</taxon>
        <taxon>Tracheophyta</taxon>
        <taxon>Spermatophyta</taxon>
        <taxon>Magnoliopsida</taxon>
        <taxon>eudicotyledons</taxon>
        <taxon>Gunneridae</taxon>
        <taxon>Pentapetalae</taxon>
        <taxon>rosids</taxon>
        <taxon>malvids</taxon>
        <taxon>Malvales</taxon>
        <taxon>Malvaceae</taxon>
        <taxon>Malvoideae</taxon>
        <taxon>Gossypium</taxon>
    </lineage>
</organism>